<feature type="domain" description="Glycosyltransferase 2-like" evidence="10">
    <location>
        <begin position="15"/>
        <end position="157"/>
    </location>
</feature>
<keyword evidence="4 11" id="KW-0808">Transferase</keyword>
<gene>
    <name evidence="11" type="ORF">ATL31_1883</name>
</gene>
<dbReference type="GO" id="GO:0009103">
    <property type="term" value="P:lipopolysaccharide biosynthetic process"/>
    <property type="evidence" value="ECO:0007669"/>
    <property type="project" value="UniProtKB-KW"/>
</dbReference>
<evidence type="ECO:0000256" key="8">
    <source>
        <dbReference type="ARBA" id="ARBA00023136"/>
    </source>
</evidence>
<dbReference type="RefSeq" id="WP_101395530.1">
    <property type="nucleotide sequence ID" value="NZ_PJNE01000001.1"/>
</dbReference>
<reference evidence="11 12" key="1">
    <citation type="submission" date="2017-12" db="EMBL/GenBank/DDBJ databases">
        <title>Sequencing the genomes of 1000 Actinobacteria strains.</title>
        <authorList>
            <person name="Klenk H.-P."/>
        </authorList>
    </citation>
    <scope>NUCLEOTIDE SEQUENCE [LARGE SCALE GENOMIC DNA]</scope>
    <source>
        <strain evidence="11 12">DSM 12806</strain>
    </source>
</reference>
<evidence type="ECO:0000256" key="4">
    <source>
        <dbReference type="ARBA" id="ARBA00022679"/>
    </source>
</evidence>
<evidence type="ECO:0000256" key="2">
    <source>
        <dbReference type="ARBA" id="ARBA00022475"/>
    </source>
</evidence>
<dbReference type="InterPro" id="IPR050256">
    <property type="entry name" value="Glycosyltransferase_2"/>
</dbReference>
<proteinExistence type="inferred from homology"/>
<feature type="transmembrane region" description="Helical" evidence="9">
    <location>
        <begin position="245"/>
        <end position="268"/>
    </location>
</feature>
<evidence type="ECO:0000259" key="10">
    <source>
        <dbReference type="Pfam" id="PF00535"/>
    </source>
</evidence>
<evidence type="ECO:0000256" key="3">
    <source>
        <dbReference type="ARBA" id="ARBA00022676"/>
    </source>
</evidence>
<dbReference type="Gene3D" id="3.90.550.10">
    <property type="entry name" value="Spore Coat Polysaccharide Biosynthesis Protein SpsA, Chain A"/>
    <property type="match status" value="1"/>
</dbReference>
<keyword evidence="5 9" id="KW-0812">Transmembrane</keyword>
<evidence type="ECO:0000256" key="9">
    <source>
        <dbReference type="SAM" id="Phobius"/>
    </source>
</evidence>
<organism evidence="11 12">
    <name type="scientific">Phycicoccus duodecadis</name>
    <dbReference type="NCBI Taxonomy" id="173053"/>
    <lineage>
        <taxon>Bacteria</taxon>
        <taxon>Bacillati</taxon>
        <taxon>Actinomycetota</taxon>
        <taxon>Actinomycetes</taxon>
        <taxon>Micrococcales</taxon>
        <taxon>Intrasporangiaceae</taxon>
        <taxon>Phycicoccus</taxon>
    </lineage>
</organism>
<dbReference type="SUPFAM" id="SSF53448">
    <property type="entry name" value="Nucleotide-diphospho-sugar transferases"/>
    <property type="match status" value="1"/>
</dbReference>
<evidence type="ECO:0000313" key="11">
    <source>
        <dbReference type="EMBL" id="PKW27054.1"/>
    </source>
</evidence>
<keyword evidence="6" id="KW-0448">Lipopolysaccharide biosynthesis</keyword>
<keyword evidence="12" id="KW-1185">Reference proteome</keyword>
<comment type="caution">
    <text evidence="11">The sequence shown here is derived from an EMBL/GenBank/DDBJ whole genome shotgun (WGS) entry which is preliminary data.</text>
</comment>
<protein>
    <submittedName>
        <fullName evidence="11">Undecaprenyl-phosphate 4-deoxy-4-formamido-L-arabinose transferase</fullName>
    </submittedName>
</protein>
<dbReference type="AlphaFoldDB" id="A0A2N3YJN0"/>
<dbReference type="GO" id="GO:0005886">
    <property type="term" value="C:plasma membrane"/>
    <property type="evidence" value="ECO:0007669"/>
    <property type="project" value="TreeGrafter"/>
</dbReference>
<keyword evidence="7 9" id="KW-1133">Transmembrane helix</keyword>
<dbReference type="PANTHER" id="PTHR48090">
    <property type="entry name" value="UNDECAPRENYL-PHOSPHATE 4-DEOXY-4-FORMAMIDO-L-ARABINOSE TRANSFERASE-RELATED"/>
    <property type="match status" value="1"/>
</dbReference>
<evidence type="ECO:0000256" key="6">
    <source>
        <dbReference type="ARBA" id="ARBA00022985"/>
    </source>
</evidence>
<dbReference type="InterPro" id="IPR029044">
    <property type="entry name" value="Nucleotide-diphossugar_trans"/>
</dbReference>
<evidence type="ECO:0000256" key="7">
    <source>
        <dbReference type="ARBA" id="ARBA00022989"/>
    </source>
</evidence>
<evidence type="ECO:0000313" key="12">
    <source>
        <dbReference type="Proteomes" id="UP000233781"/>
    </source>
</evidence>
<keyword evidence="3" id="KW-0328">Glycosyltransferase</keyword>
<dbReference type="InterPro" id="IPR001173">
    <property type="entry name" value="Glyco_trans_2-like"/>
</dbReference>
<dbReference type="GO" id="GO:0099621">
    <property type="term" value="F:undecaprenyl-phosphate 4-deoxy-4-formamido-L-arabinose transferase activity"/>
    <property type="evidence" value="ECO:0007669"/>
    <property type="project" value="TreeGrafter"/>
</dbReference>
<name>A0A2N3YJN0_9MICO</name>
<evidence type="ECO:0000256" key="5">
    <source>
        <dbReference type="ARBA" id="ARBA00022692"/>
    </source>
</evidence>
<keyword evidence="2" id="KW-1003">Cell membrane</keyword>
<keyword evidence="8 9" id="KW-0472">Membrane</keyword>
<dbReference type="OrthoDB" id="9811884at2"/>
<feature type="transmembrane region" description="Helical" evidence="9">
    <location>
        <begin position="280"/>
        <end position="305"/>
    </location>
</feature>
<sequence length="340" mass="36187">MENVEERPVEPHRVSVIVPVYQGSRTLPALVAEIAASTTARVTPGGRRYLVDELVLVDDCGPDGSDAVIRALAAEHDWVRPVWLSRNFGQHAATLAGISASGGEWVVTLDEDGQHDPEDIGLLLDTAMREQADVVYAAPSNPPPHGPTRNLASRSAKWLVSKLARGARANDFNSYRLVLGEVARSVAAYAGPGIYLDVAISWVARRVATVPVAMRGEGDRPSGYDLHRLVSHFWRLVLSSGTTPLRWVSVSGAAAIVLAPVIAVVLLVGRATGRWDAPGWTSTMVLLMAATGAILFALGVIAEYVGMAVNMAMGKPLYLPVRDRRDGPLGRDDVAPGGGA</sequence>
<accession>A0A2N3YJN0</accession>
<dbReference type="Proteomes" id="UP000233781">
    <property type="component" value="Unassembled WGS sequence"/>
</dbReference>
<dbReference type="EMBL" id="PJNE01000001">
    <property type="protein sequence ID" value="PKW27054.1"/>
    <property type="molecule type" value="Genomic_DNA"/>
</dbReference>
<dbReference type="PANTHER" id="PTHR48090:SF3">
    <property type="entry name" value="UNDECAPRENYL-PHOSPHATE 4-DEOXY-4-FORMAMIDO-L-ARABINOSE TRANSFERASE"/>
    <property type="match status" value="1"/>
</dbReference>
<comment type="similarity">
    <text evidence="1">Belongs to the glycosyltransferase 2 family.</text>
</comment>
<dbReference type="Pfam" id="PF00535">
    <property type="entry name" value="Glycos_transf_2"/>
    <property type="match status" value="1"/>
</dbReference>
<evidence type="ECO:0000256" key="1">
    <source>
        <dbReference type="ARBA" id="ARBA00006739"/>
    </source>
</evidence>